<protein>
    <submittedName>
        <fullName evidence="1">Uncharacterized protein</fullName>
    </submittedName>
</protein>
<accession>A0AAP0PZQ8</accession>
<proteinExistence type="predicted"/>
<gene>
    <name evidence="1" type="ORF">Syun_002955</name>
</gene>
<dbReference type="AlphaFoldDB" id="A0AAP0PZQ8"/>
<reference evidence="1 2" key="1">
    <citation type="submission" date="2024-01" db="EMBL/GenBank/DDBJ databases">
        <title>Genome assemblies of Stephania.</title>
        <authorList>
            <person name="Yang L."/>
        </authorList>
    </citation>
    <scope>NUCLEOTIDE SEQUENCE [LARGE SCALE GENOMIC DNA]</scope>
    <source>
        <strain evidence="1">YNDBR</strain>
        <tissue evidence="1">Leaf</tissue>
    </source>
</reference>
<evidence type="ECO:0000313" key="2">
    <source>
        <dbReference type="Proteomes" id="UP001420932"/>
    </source>
</evidence>
<dbReference type="Proteomes" id="UP001420932">
    <property type="component" value="Unassembled WGS sequence"/>
</dbReference>
<organism evidence="1 2">
    <name type="scientific">Stephania yunnanensis</name>
    <dbReference type="NCBI Taxonomy" id="152371"/>
    <lineage>
        <taxon>Eukaryota</taxon>
        <taxon>Viridiplantae</taxon>
        <taxon>Streptophyta</taxon>
        <taxon>Embryophyta</taxon>
        <taxon>Tracheophyta</taxon>
        <taxon>Spermatophyta</taxon>
        <taxon>Magnoliopsida</taxon>
        <taxon>Ranunculales</taxon>
        <taxon>Menispermaceae</taxon>
        <taxon>Menispermoideae</taxon>
        <taxon>Cissampelideae</taxon>
        <taxon>Stephania</taxon>
    </lineage>
</organism>
<keyword evidence="2" id="KW-1185">Reference proteome</keyword>
<name>A0AAP0PZQ8_9MAGN</name>
<evidence type="ECO:0000313" key="1">
    <source>
        <dbReference type="EMBL" id="KAK9162053.1"/>
    </source>
</evidence>
<sequence length="110" mass="12877">MDKGSASQKKSIKVSNLLKLVQEREMSRKNYLKQHDLHLNKDHENNKQQITELVVVPNLTNDCIIEILLRLPLDQSLWDSSPRREGIRRGILRRRTPPRVQVDIYLLLNG</sequence>
<dbReference type="EMBL" id="JBBNAF010000002">
    <property type="protein sequence ID" value="KAK9162053.1"/>
    <property type="molecule type" value="Genomic_DNA"/>
</dbReference>
<comment type="caution">
    <text evidence="1">The sequence shown here is derived from an EMBL/GenBank/DDBJ whole genome shotgun (WGS) entry which is preliminary data.</text>
</comment>